<evidence type="ECO:0000259" key="9">
    <source>
        <dbReference type="SMART" id="SM00278"/>
    </source>
</evidence>
<evidence type="ECO:0000256" key="1">
    <source>
        <dbReference type="ARBA" id="ARBA00001946"/>
    </source>
</evidence>
<keyword evidence="3" id="KW-0237">DNA synthesis</keyword>
<feature type="domain" description="DNA-directed DNA polymerase X" evidence="11">
    <location>
        <begin position="1"/>
        <end position="313"/>
    </location>
</feature>
<dbReference type="Gene3D" id="3.30.210.10">
    <property type="entry name" value="DNA polymerase, thumb domain"/>
    <property type="match status" value="1"/>
</dbReference>
<comment type="cofactor">
    <cofactor evidence="1">
        <name>Mg(2+)</name>
        <dbReference type="ChEBI" id="CHEBI:18420"/>
    </cofactor>
</comment>
<keyword evidence="12" id="KW-0540">Nuclease</keyword>
<keyword evidence="5" id="KW-0548">Nucleotidyltransferase</keyword>
<evidence type="ECO:0000256" key="4">
    <source>
        <dbReference type="ARBA" id="ARBA00022679"/>
    </source>
</evidence>
<dbReference type="Proteomes" id="UP001651880">
    <property type="component" value="Unassembled WGS sequence"/>
</dbReference>
<dbReference type="Pfam" id="PF14791">
    <property type="entry name" value="DNA_pol_B_thumb"/>
    <property type="match status" value="1"/>
</dbReference>
<feature type="domain" description="Polymerase/histidinol phosphatase N-terminal" evidence="10">
    <location>
        <begin position="337"/>
        <end position="416"/>
    </location>
</feature>
<dbReference type="Gene3D" id="3.30.460.10">
    <property type="entry name" value="Beta Polymerase, domain 2"/>
    <property type="match status" value="1"/>
</dbReference>
<dbReference type="CDD" id="cd07436">
    <property type="entry name" value="PHP_PolX"/>
    <property type="match status" value="1"/>
</dbReference>
<dbReference type="NCBIfam" id="NF006375">
    <property type="entry name" value="PRK08609.1"/>
    <property type="match status" value="1"/>
</dbReference>
<dbReference type="GO" id="GO:0004527">
    <property type="term" value="F:exonuclease activity"/>
    <property type="evidence" value="ECO:0007669"/>
    <property type="project" value="UniProtKB-KW"/>
</dbReference>
<evidence type="ECO:0000256" key="8">
    <source>
        <dbReference type="ARBA" id="ARBA00049244"/>
    </source>
</evidence>
<dbReference type="InterPro" id="IPR027421">
    <property type="entry name" value="DNA_pol_lamdba_lyase_dom_sf"/>
</dbReference>
<evidence type="ECO:0000259" key="11">
    <source>
        <dbReference type="SMART" id="SM00483"/>
    </source>
</evidence>
<dbReference type="InterPro" id="IPR050243">
    <property type="entry name" value="PHP_phosphatase"/>
</dbReference>
<dbReference type="EC" id="2.7.7.7" evidence="2"/>
<dbReference type="RefSeq" id="WP_255225648.1">
    <property type="nucleotide sequence ID" value="NZ_JAJEKE010000001.1"/>
</dbReference>
<sequence length="572" mass="64564">MDKQEIGRILEEIGLMLEIKGDNPFKIKAYVNGARILEMLEGELDDYIEDDKIVGIKGIGEALSGKIIELHRTGRLEFYENLKNSIPPGIFDILKIQGIGPKKAKVLYEKLGIETVGELEYACMENRLLSLEGFGEKTQSKILKGIQDIKRFSGQYLYGYVIEDAESIKDKLLKSPLTIRCDIAGSLRRKKEVVKDIDILASTNQPLKLMDYFTAFEEIDEVVSKGETKTSVRLKKGIMMDLRVVEDVQFPYALHHFTGSKEHNTALRHRAKAQGIKINEYGLFQADDLIDCKNEAEVYNALGLDFIPPELRENTGEIEMAEKRTLPDLVLYEDLKGAFHIHTSYSDGSSGIAQMADAAKRMGLSYIGISDHSCSAFYANGLKEDDIRRQIEEIDEYNFKSKGFKIFKGIESDILPDGSLDYSDEILSLFDFVIASVHSNLGMEKDKMTVRIINAIKNKHTTIIGHITGRILLAREASDMDIYSIIDSAADNGKIIEINCDPHRLDLDWRYIKYAKARGVTFAINPDAHSIEGMRNVKLGVGIARKGWLESKDIINCMECSELGDYFERQKR</sequence>
<evidence type="ECO:0000259" key="10">
    <source>
        <dbReference type="SMART" id="SM00481"/>
    </source>
</evidence>
<dbReference type="Gene3D" id="3.20.20.140">
    <property type="entry name" value="Metal-dependent hydrolases"/>
    <property type="match status" value="1"/>
</dbReference>
<comment type="catalytic activity">
    <reaction evidence="8">
        <text>DNA(n) + a 2'-deoxyribonucleoside 5'-triphosphate = DNA(n+1) + diphosphate</text>
        <dbReference type="Rhea" id="RHEA:22508"/>
        <dbReference type="Rhea" id="RHEA-COMP:17339"/>
        <dbReference type="Rhea" id="RHEA-COMP:17340"/>
        <dbReference type="ChEBI" id="CHEBI:33019"/>
        <dbReference type="ChEBI" id="CHEBI:61560"/>
        <dbReference type="ChEBI" id="CHEBI:173112"/>
        <dbReference type="EC" id="2.7.7.7"/>
    </reaction>
</comment>
<dbReference type="Pfam" id="PF02811">
    <property type="entry name" value="PHP"/>
    <property type="match status" value="1"/>
</dbReference>
<keyword evidence="7" id="KW-0239">DNA-directed DNA polymerase</keyword>
<accession>A0ABT1NA63</accession>
<dbReference type="InterPro" id="IPR004013">
    <property type="entry name" value="PHP_dom"/>
</dbReference>
<dbReference type="SMART" id="SM00483">
    <property type="entry name" value="POLXc"/>
    <property type="match status" value="1"/>
</dbReference>
<dbReference type="InterPro" id="IPR003583">
    <property type="entry name" value="Hlx-hairpin-Hlx_DNA-bd_motif"/>
</dbReference>
<dbReference type="InterPro" id="IPR047967">
    <property type="entry name" value="PolX_PHP"/>
</dbReference>
<keyword evidence="12" id="KW-0378">Hydrolase</keyword>
<dbReference type="PIRSF" id="PIRSF005047">
    <property type="entry name" value="UCP005047_YshC"/>
    <property type="match status" value="1"/>
</dbReference>
<evidence type="ECO:0000256" key="2">
    <source>
        <dbReference type="ARBA" id="ARBA00012417"/>
    </source>
</evidence>
<keyword evidence="13" id="KW-1185">Reference proteome</keyword>
<dbReference type="Gene3D" id="1.10.150.110">
    <property type="entry name" value="DNA polymerase beta, N-terminal domain-like"/>
    <property type="match status" value="1"/>
</dbReference>
<gene>
    <name evidence="12" type="primary">polX</name>
    <name evidence="12" type="ORF">LJD61_01100</name>
</gene>
<dbReference type="InterPro" id="IPR043519">
    <property type="entry name" value="NT_sf"/>
</dbReference>
<dbReference type="CDD" id="cd00141">
    <property type="entry name" value="NT_POLXc"/>
    <property type="match status" value="1"/>
</dbReference>
<comment type="caution">
    <text evidence="12">The sequence shown here is derived from an EMBL/GenBank/DDBJ whole genome shotgun (WGS) entry which is preliminary data.</text>
</comment>
<evidence type="ECO:0000313" key="13">
    <source>
        <dbReference type="Proteomes" id="UP001651880"/>
    </source>
</evidence>
<dbReference type="SUPFAM" id="SSF47802">
    <property type="entry name" value="DNA polymerase beta, N-terminal domain-like"/>
    <property type="match status" value="1"/>
</dbReference>
<protein>
    <recommendedName>
        <fullName evidence="2">DNA-directed DNA polymerase</fullName>
        <ecNumber evidence="2">2.7.7.7</ecNumber>
    </recommendedName>
</protein>
<keyword evidence="12" id="KW-0269">Exonuclease</keyword>
<dbReference type="Pfam" id="PF14716">
    <property type="entry name" value="HHH_8"/>
    <property type="match status" value="1"/>
</dbReference>
<evidence type="ECO:0000313" key="12">
    <source>
        <dbReference type="EMBL" id="MCQ1528150.1"/>
    </source>
</evidence>
<organism evidence="12 13">
    <name type="scientific">Lutispora saccharofermentans</name>
    <dbReference type="NCBI Taxonomy" id="3024236"/>
    <lineage>
        <taxon>Bacteria</taxon>
        <taxon>Bacillati</taxon>
        <taxon>Bacillota</taxon>
        <taxon>Clostridia</taxon>
        <taxon>Lutisporales</taxon>
        <taxon>Lutisporaceae</taxon>
        <taxon>Lutispora</taxon>
    </lineage>
</organism>
<dbReference type="InterPro" id="IPR029398">
    <property type="entry name" value="PolB_thumb"/>
</dbReference>
<dbReference type="SMART" id="SM00481">
    <property type="entry name" value="POLIIIAc"/>
    <property type="match status" value="1"/>
</dbReference>
<dbReference type="InterPro" id="IPR010996">
    <property type="entry name" value="HHH_MUS81"/>
</dbReference>
<dbReference type="InterPro" id="IPR037160">
    <property type="entry name" value="DNA_Pol_thumb_sf"/>
</dbReference>
<name>A0ABT1NA63_9FIRM</name>
<dbReference type="PANTHER" id="PTHR36928">
    <property type="entry name" value="PHOSPHATASE YCDX-RELATED"/>
    <property type="match status" value="1"/>
</dbReference>
<dbReference type="SUPFAM" id="SSF158702">
    <property type="entry name" value="Sec63 N-terminal domain-like"/>
    <property type="match status" value="1"/>
</dbReference>
<dbReference type="InterPro" id="IPR002054">
    <property type="entry name" value="DNA-dir_DNA_pol_X"/>
</dbReference>
<evidence type="ECO:0000256" key="6">
    <source>
        <dbReference type="ARBA" id="ARBA00022705"/>
    </source>
</evidence>
<reference evidence="12 13" key="1">
    <citation type="submission" date="2021-10" db="EMBL/GenBank/DDBJ databases">
        <title>Lutispora strain m25 sp. nov., a thermophilic, non-spore-forming bacterium isolated from a lab-scale methanogenic bioreactor digesting anaerobic sludge.</title>
        <authorList>
            <person name="El Houari A."/>
            <person name="Mcdonald J."/>
        </authorList>
    </citation>
    <scope>NUCLEOTIDE SEQUENCE [LARGE SCALE GENOMIC DNA]</scope>
    <source>
        <strain evidence="13">m25</strain>
    </source>
</reference>
<evidence type="ECO:0000256" key="5">
    <source>
        <dbReference type="ARBA" id="ARBA00022695"/>
    </source>
</evidence>
<dbReference type="Pfam" id="PF14520">
    <property type="entry name" value="HHH_5"/>
    <property type="match status" value="1"/>
</dbReference>
<keyword evidence="4" id="KW-0808">Transferase</keyword>
<feature type="domain" description="Helix-hairpin-helix DNA-binding motif class 1" evidence="9">
    <location>
        <begin position="126"/>
        <end position="145"/>
    </location>
</feature>
<dbReference type="PANTHER" id="PTHR36928:SF1">
    <property type="entry name" value="PHOSPHATASE YCDX-RELATED"/>
    <property type="match status" value="1"/>
</dbReference>
<dbReference type="Gene3D" id="1.10.150.20">
    <property type="entry name" value="5' to 3' exonuclease, C-terminal subdomain"/>
    <property type="match status" value="1"/>
</dbReference>
<evidence type="ECO:0000256" key="3">
    <source>
        <dbReference type="ARBA" id="ARBA00022634"/>
    </source>
</evidence>
<dbReference type="SUPFAM" id="SSF89550">
    <property type="entry name" value="PHP domain-like"/>
    <property type="match status" value="1"/>
</dbReference>
<evidence type="ECO:0000256" key="7">
    <source>
        <dbReference type="ARBA" id="ARBA00022932"/>
    </source>
</evidence>
<dbReference type="InterPro" id="IPR016195">
    <property type="entry name" value="Pol/histidinol_Pase-like"/>
</dbReference>
<feature type="domain" description="Helix-hairpin-helix DNA-binding motif class 1" evidence="9">
    <location>
        <begin position="51"/>
        <end position="70"/>
    </location>
</feature>
<dbReference type="EMBL" id="JAJEKE010000001">
    <property type="protein sequence ID" value="MCQ1528150.1"/>
    <property type="molecule type" value="Genomic_DNA"/>
</dbReference>
<dbReference type="SUPFAM" id="SSF81301">
    <property type="entry name" value="Nucleotidyltransferase"/>
    <property type="match status" value="1"/>
</dbReference>
<proteinExistence type="predicted"/>
<keyword evidence="6" id="KW-0235">DNA replication</keyword>
<dbReference type="InterPro" id="IPR003141">
    <property type="entry name" value="Pol/His_phosphatase_N"/>
</dbReference>
<feature type="domain" description="Helix-hairpin-helix DNA-binding motif class 1" evidence="9">
    <location>
        <begin position="91"/>
        <end position="110"/>
    </location>
</feature>
<dbReference type="SMART" id="SM00278">
    <property type="entry name" value="HhH1"/>
    <property type="match status" value="3"/>
</dbReference>
<dbReference type="InterPro" id="IPR022311">
    <property type="entry name" value="PolX-like"/>
</dbReference>